<accession>A0AAU4K661</accession>
<evidence type="ECO:0000313" key="1">
    <source>
        <dbReference type="EMBL" id="WUM21551.1"/>
    </source>
</evidence>
<dbReference type="Proteomes" id="UP001432128">
    <property type="component" value="Chromosome"/>
</dbReference>
<dbReference type="AlphaFoldDB" id="A0AAU4K661"/>
<dbReference type="EMBL" id="CP108021">
    <property type="protein sequence ID" value="WUM21551.1"/>
    <property type="molecule type" value="Genomic_DNA"/>
</dbReference>
<dbReference type="RefSeq" id="WP_328858580.1">
    <property type="nucleotide sequence ID" value="NZ_CP108021.1"/>
</dbReference>
<dbReference type="InterPro" id="IPR011008">
    <property type="entry name" value="Dimeric_a/b-barrel"/>
</dbReference>
<dbReference type="SUPFAM" id="SSF54909">
    <property type="entry name" value="Dimeric alpha+beta barrel"/>
    <property type="match status" value="1"/>
</dbReference>
<sequence>MAKLIYVVWGSGVGGVLTDTATRAALRAAGATRLQINIGGTPELDGAMTLSTFTPPIDAVVSVWTDADPTPVADVLAGRSDRVVGWEVVERRPIEPPPTPDGEPADAMANVAFLRRPASVDRDEWLRRWLDDHTPVAIATQATSGYIQNIVMRSVTADTEQVDAIVEELFPLAAARDLHAFYGSGGDDAELTRRMTAMLDSVVRIGAHENIDVVPTRRTVF</sequence>
<name>A0AAU4K661_9NOCA</name>
<dbReference type="Gene3D" id="3.30.70.100">
    <property type="match status" value="1"/>
</dbReference>
<organism evidence="1 2">
    <name type="scientific">Williamsia herbipolensis</name>
    <dbReference type="NCBI Taxonomy" id="1603258"/>
    <lineage>
        <taxon>Bacteria</taxon>
        <taxon>Bacillati</taxon>
        <taxon>Actinomycetota</taxon>
        <taxon>Actinomycetes</taxon>
        <taxon>Mycobacteriales</taxon>
        <taxon>Nocardiaceae</taxon>
        <taxon>Williamsia</taxon>
    </lineage>
</organism>
<dbReference type="KEGG" id="whr:OG579_07165"/>
<proteinExistence type="predicted"/>
<protein>
    <submittedName>
        <fullName evidence="1">EthD domain-containing protein</fullName>
    </submittedName>
</protein>
<gene>
    <name evidence="1" type="ORF">OG579_07165</name>
</gene>
<reference evidence="1 2" key="1">
    <citation type="submission" date="2022-10" db="EMBL/GenBank/DDBJ databases">
        <title>The complete genomes of actinobacterial strains from the NBC collection.</title>
        <authorList>
            <person name="Joergensen T.S."/>
            <person name="Alvarez Arevalo M."/>
            <person name="Sterndorff E.B."/>
            <person name="Faurdal D."/>
            <person name="Vuksanovic O."/>
            <person name="Mourched A.-S."/>
            <person name="Charusanti P."/>
            <person name="Shaw S."/>
            <person name="Blin K."/>
            <person name="Weber T."/>
        </authorList>
    </citation>
    <scope>NUCLEOTIDE SEQUENCE [LARGE SCALE GENOMIC DNA]</scope>
    <source>
        <strain evidence="1 2">NBC_00319</strain>
    </source>
</reference>
<evidence type="ECO:0000313" key="2">
    <source>
        <dbReference type="Proteomes" id="UP001432128"/>
    </source>
</evidence>
<keyword evidence="2" id="KW-1185">Reference proteome</keyword>